<dbReference type="PANTHER" id="PTHR43755">
    <property type="match status" value="1"/>
</dbReference>
<feature type="non-terminal residue" evidence="2">
    <location>
        <position position="1"/>
    </location>
</feature>
<organism evidence="2">
    <name type="scientific">marine metagenome</name>
    <dbReference type="NCBI Taxonomy" id="408172"/>
    <lineage>
        <taxon>unclassified sequences</taxon>
        <taxon>metagenomes</taxon>
        <taxon>ecological metagenomes</taxon>
    </lineage>
</organism>
<evidence type="ECO:0000313" key="2">
    <source>
        <dbReference type="EMBL" id="SVB10930.1"/>
    </source>
</evidence>
<proteinExistence type="predicted"/>
<evidence type="ECO:0000259" key="1">
    <source>
        <dbReference type="Pfam" id="PF07992"/>
    </source>
</evidence>
<dbReference type="PRINTS" id="PR00368">
    <property type="entry name" value="FADPNR"/>
</dbReference>
<dbReference type="Gene3D" id="3.50.50.60">
    <property type="entry name" value="FAD/NAD(P)-binding domain"/>
    <property type="match status" value="2"/>
</dbReference>
<dbReference type="AlphaFoldDB" id="A0A382BAQ7"/>
<name>A0A382BAQ7_9ZZZZ</name>
<dbReference type="GO" id="GO:0016491">
    <property type="term" value="F:oxidoreductase activity"/>
    <property type="evidence" value="ECO:0007669"/>
    <property type="project" value="InterPro"/>
</dbReference>
<gene>
    <name evidence="2" type="ORF">METZ01_LOCUS163784</name>
</gene>
<dbReference type="InterPro" id="IPR052541">
    <property type="entry name" value="SQRD"/>
</dbReference>
<dbReference type="InterPro" id="IPR036188">
    <property type="entry name" value="FAD/NAD-bd_sf"/>
</dbReference>
<feature type="domain" description="FAD/NAD(P)-binding" evidence="1">
    <location>
        <begin position="5"/>
        <end position="293"/>
    </location>
</feature>
<accession>A0A382BAQ7</accession>
<feature type="non-terminal residue" evidence="2">
    <location>
        <position position="371"/>
    </location>
</feature>
<dbReference type="SUPFAM" id="SSF51905">
    <property type="entry name" value="FAD/NAD(P)-binding domain"/>
    <property type="match status" value="2"/>
</dbReference>
<dbReference type="PANTHER" id="PTHR43755:SF1">
    <property type="entry name" value="FAD-DEPENDENT PYRIDINE NUCLEOTIDE-DISULPHIDE OXIDOREDUCTASE"/>
    <property type="match status" value="1"/>
</dbReference>
<reference evidence="2" key="1">
    <citation type="submission" date="2018-05" db="EMBL/GenBank/DDBJ databases">
        <authorList>
            <person name="Lanie J.A."/>
            <person name="Ng W.-L."/>
            <person name="Kazmierczak K.M."/>
            <person name="Andrzejewski T.M."/>
            <person name="Davidsen T.M."/>
            <person name="Wayne K.J."/>
            <person name="Tettelin H."/>
            <person name="Glass J.I."/>
            <person name="Rusch D."/>
            <person name="Podicherti R."/>
            <person name="Tsui H.-C.T."/>
            <person name="Winkler M.E."/>
        </authorList>
    </citation>
    <scope>NUCLEOTIDE SEQUENCE</scope>
</reference>
<dbReference type="EMBL" id="UINC01028976">
    <property type="protein sequence ID" value="SVB10930.1"/>
    <property type="molecule type" value="Genomic_DNA"/>
</dbReference>
<protein>
    <recommendedName>
        <fullName evidence="1">FAD/NAD(P)-binding domain-containing protein</fullName>
    </recommendedName>
</protein>
<sequence>MSGKTILILGGGVGGIVTANALRERLASEHRIIIVDKRAEYIFSPSLLWVMAGLRQPEQITKDLRHMLQSGIEIVQAEVQDIDPERAIVRANGDDLAYDHLVVTLGADLAPEVMPGYIETAHNFFDLEGATKLWSALQRFEGGRVAVLVSAMPFKCPAAPYEAAMLIEDVLRRRGIRDRCQVQVFTPEPQPMLVAGPDMGVSVVGMMAAKNIGFHPNLPLDYIDSAGKTLIFKNGRQESFDFLAAVPPHRPPSVVKESSLANEAGWVTVDKHTLQTRFENVYAIGDVTAIILNNGLPLPKAGTFAHAEGEAVAERIAAEIGGGVPQAEFDGIGYCWIEAGSGSAGFASGQFYAEPNPVIGQPRSGRFWHWG</sequence>
<dbReference type="InterPro" id="IPR023753">
    <property type="entry name" value="FAD/NAD-binding_dom"/>
</dbReference>
<dbReference type="Pfam" id="PF07992">
    <property type="entry name" value="Pyr_redox_2"/>
    <property type="match status" value="1"/>
</dbReference>